<proteinExistence type="predicted"/>
<organism evidence="2">
    <name type="scientific">Solanum lycopersicum</name>
    <name type="common">Tomato</name>
    <name type="synonym">Lycopersicon esculentum</name>
    <dbReference type="NCBI Taxonomy" id="4081"/>
    <lineage>
        <taxon>Eukaryota</taxon>
        <taxon>Viridiplantae</taxon>
        <taxon>Streptophyta</taxon>
        <taxon>Embryophyta</taxon>
        <taxon>Tracheophyta</taxon>
        <taxon>Spermatophyta</taxon>
        <taxon>Magnoliopsida</taxon>
        <taxon>eudicotyledons</taxon>
        <taxon>Gunneridae</taxon>
        <taxon>Pentapetalae</taxon>
        <taxon>asterids</taxon>
        <taxon>lamiids</taxon>
        <taxon>Solanales</taxon>
        <taxon>Solanaceae</taxon>
        <taxon>Solanoideae</taxon>
        <taxon>Solaneae</taxon>
        <taxon>Solanum</taxon>
        <taxon>Solanum subgen. Lycopersicon</taxon>
    </lineage>
</organism>
<feature type="compositionally biased region" description="Basic residues" evidence="1">
    <location>
        <begin position="44"/>
        <end position="59"/>
    </location>
</feature>
<feature type="compositionally biased region" description="Basic and acidic residues" evidence="1">
    <location>
        <begin position="118"/>
        <end position="135"/>
    </location>
</feature>
<reference evidence="2" key="1">
    <citation type="journal article" date="2000" name="Nature">
        <title>JOINTLESS is a MADS-box gene controlling tomato flower abscission zone development.</title>
        <authorList>
            <person name="Mao L."/>
            <person name="Begum D."/>
            <person name="Chuang H.W."/>
            <person name="Budiman M.A."/>
            <person name="Szymkowiak E.J."/>
            <person name="Irish E.E."/>
            <person name="Wing R.A."/>
        </authorList>
    </citation>
    <scope>NUCLEOTIDE SEQUENCE</scope>
</reference>
<accession>Q949K4</accession>
<feature type="region of interest" description="Disordered" evidence="1">
    <location>
        <begin position="1"/>
        <end position="135"/>
    </location>
</feature>
<dbReference type="EMBL" id="AF275345">
    <property type="protein sequence ID" value="AAK84473.1"/>
    <property type="molecule type" value="Genomic_DNA"/>
</dbReference>
<feature type="compositionally biased region" description="Basic and acidic residues" evidence="1">
    <location>
        <begin position="74"/>
        <end position="83"/>
    </location>
</feature>
<evidence type="ECO:0000256" key="1">
    <source>
        <dbReference type="SAM" id="MobiDB-lite"/>
    </source>
</evidence>
<dbReference type="KEGG" id="sly:138339661"/>
<protein>
    <submittedName>
        <fullName evidence="2">Uncharacterized protein</fullName>
    </submittedName>
</protein>
<feature type="compositionally biased region" description="Polar residues" evidence="1">
    <location>
        <begin position="31"/>
        <end position="40"/>
    </location>
</feature>
<feature type="compositionally biased region" description="Acidic residues" evidence="1">
    <location>
        <begin position="95"/>
        <end position="107"/>
    </location>
</feature>
<reference evidence="2" key="2">
    <citation type="journal article" date="2001" name="Plant Physiol.">
        <title>Sequence and analysis of the tomato JOINTLESS locus.</title>
        <authorList>
            <person name="Mao L."/>
            <person name="Begum D."/>
            <person name="Goff S.A."/>
            <person name="Wing R.A."/>
        </authorList>
    </citation>
    <scope>NUCLEOTIDE SEQUENCE</scope>
</reference>
<evidence type="ECO:0000313" key="2">
    <source>
        <dbReference type="EMBL" id="AAK84473.1"/>
    </source>
</evidence>
<reference evidence="2" key="3">
    <citation type="submission" date="2005-12" db="EMBL/GenBank/DDBJ databases">
        <authorList>
            <person name="Mao L."/>
            <person name="Wing R.A."/>
        </authorList>
    </citation>
    <scope>NUCLEOTIDE SEQUENCE</scope>
</reference>
<dbReference type="AlphaFoldDB" id="Q949K4"/>
<dbReference type="RefSeq" id="XP_069147629.1">
    <property type="nucleotide sequence ID" value="XM_069291528.1"/>
</dbReference>
<feature type="compositionally biased region" description="Basic and acidic residues" evidence="1">
    <location>
        <begin position="1"/>
        <end position="25"/>
    </location>
</feature>
<sequence length="135" mass="15893">MSKRGNETPRKSRRLNDEASSDDFHAPSFKILSQTQTQPSYVKVKSRSGKSNWKKQTNKHPKENEKKRKGKEKKKVDEFEKRAKERGKKRKEKEIEDSSDSESDFVEELIKSKSKKPRASEIDTSHLQDRYMKHV</sequence>
<dbReference type="GeneID" id="138339661"/>
<name>Q949K4_SOLLC</name>